<dbReference type="SUPFAM" id="SSF50044">
    <property type="entry name" value="SH3-domain"/>
    <property type="match status" value="1"/>
</dbReference>
<dbReference type="InterPro" id="IPR036028">
    <property type="entry name" value="SH3-like_dom_sf"/>
</dbReference>
<keyword evidence="1" id="KW-0728">SH3 domain</keyword>
<sequence>MKYVVIQSHRSNYPEPISLEKGDQVRVGHSYSGPGNWNDWVYCHAEHNNLAGWVPEI</sequence>
<protein>
    <recommendedName>
        <fullName evidence="2">SH3 domain-containing protein</fullName>
    </recommendedName>
</protein>
<dbReference type="Proteomes" id="UP000226357">
    <property type="component" value="Unassembled WGS sequence"/>
</dbReference>
<reference evidence="3 4" key="1">
    <citation type="submission" date="2017-09" db="EMBL/GenBank/DDBJ databases">
        <title>Large-scale bioinformatics analysis of Bacillus genomes uncovers conserved roles of natural products in bacterial physiology.</title>
        <authorList>
            <consortium name="Agbiome Team Llc"/>
            <person name="Bleich R.M."/>
            <person name="Grubbs K.J."/>
            <person name="Santa Maria K.C."/>
            <person name="Allen S.E."/>
            <person name="Farag S."/>
            <person name="Shank E.A."/>
            <person name="Bowers A."/>
        </authorList>
    </citation>
    <scope>NUCLEOTIDE SEQUENCE [LARGE SCALE GENOMIC DNA]</scope>
    <source>
        <strain evidence="3 4">AFS067272</strain>
    </source>
</reference>
<proteinExistence type="predicted"/>
<evidence type="ECO:0000313" key="4">
    <source>
        <dbReference type="Proteomes" id="UP000226357"/>
    </source>
</evidence>
<dbReference type="InterPro" id="IPR001452">
    <property type="entry name" value="SH3_domain"/>
</dbReference>
<evidence type="ECO:0000256" key="1">
    <source>
        <dbReference type="ARBA" id="ARBA00022443"/>
    </source>
</evidence>
<dbReference type="RefSeq" id="WP_000878497.1">
    <property type="nucleotide sequence ID" value="NZ_NTUG01000047.1"/>
</dbReference>
<comment type="caution">
    <text evidence="3">The sequence shown here is derived from an EMBL/GenBank/DDBJ whole genome shotgun (WGS) entry which is preliminary data.</text>
</comment>
<evidence type="ECO:0000259" key="2">
    <source>
        <dbReference type="Pfam" id="PF07653"/>
    </source>
</evidence>
<evidence type="ECO:0000313" key="3">
    <source>
        <dbReference type="EMBL" id="PFS00824.1"/>
    </source>
</evidence>
<dbReference type="Pfam" id="PF07653">
    <property type="entry name" value="SH3_2"/>
    <property type="match status" value="1"/>
</dbReference>
<gene>
    <name evidence="3" type="ORF">COK38_12510</name>
</gene>
<accession>A0AA44QAT4</accession>
<dbReference type="Gene3D" id="2.30.30.40">
    <property type="entry name" value="SH3 Domains"/>
    <property type="match status" value="1"/>
</dbReference>
<dbReference type="EMBL" id="NVBO01000098">
    <property type="protein sequence ID" value="PFS00824.1"/>
    <property type="molecule type" value="Genomic_DNA"/>
</dbReference>
<feature type="domain" description="SH3" evidence="2">
    <location>
        <begin position="2"/>
        <end position="55"/>
    </location>
</feature>
<organism evidence="3 4">
    <name type="scientific">Bacillus cereus</name>
    <dbReference type="NCBI Taxonomy" id="1396"/>
    <lineage>
        <taxon>Bacteria</taxon>
        <taxon>Bacillati</taxon>
        <taxon>Bacillota</taxon>
        <taxon>Bacilli</taxon>
        <taxon>Bacillales</taxon>
        <taxon>Bacillaceae</taxon>
        <taxon>Bacillus</taxon>
        <taxon>Bacillus cereus group</taxon>
    </lineage>
</organism>
<name>A0AA44QAT4_BACCE</name>
<dbReference type="AlphaFoldDB" id="A0AA44QAT4"/>